<reference evidence="2 3" key="1">
    <citation type="submission" date="2014-11" db="EMBL/GenBank/DDBJ databases">
        <title>Whole genome shotgun sequence of Sphingomonas parapaucimobilis NBRC 15100.</title>
        <authorList>
            <person name="Katano-Makiyama Y."/>
            <person name="Hosoyama A."/>
            <person name="Hashimoto M."/>
            <person name="Hosoyama Y."/>
            <person name="Noguchi M."/>
            <person name="Numata M."/>
            <person name="Tsuchikane K."/>
            <person name="Hirakata S."/>
            <person name="Uohara A."/>
            <person name="Shimodaira J."/>
            <person name="Ohji S."/>
            <person name="Ichikawa N."/>
            <person name="Kimura A."/>
            <person name="Yamazoe A."/>
            <person name="Fujita N."/>
        </authorList>
    </citation>
    <scope>NUCLEOTIDE SEQUENCE [LARGE SCALE GENOMIC DNA]</scope>
    <source>
        <strain evidence="2 3">NBRC 15100</strain>
    </source>
</reference>
<keyword evidence="3" id="KW-1185">Reference proteome</keyword>
<dbReference type="InterPro" id="IPR021279">
    <property type="entry name" value="DUF2721"/>
</dbReference>
<evidence type="ECO:0008006" key="4">
    <source>
        <dbReference type="Google" id="ProtNLM"/>
    </source>
</evidence>
<accession>A0A0A1W467</accession>
<dbReference type="OrthoDB" id="5396182at2"/>
<keyword evidence="1" id="KW-0812">Transmembrane</keyword>
<gene>
    <name evidence="2" type="ORF">SP5_018_00210</name>
</gene>
<sequence length="150" mass="16519">MPTLPAVATIAQTIQLSLAPVFLLAAIGQLLNVLAGRLARVIDRARGLEMLIHKIDDGPELARHKWELRLLDRRMSIINAALFLSVSSAVMACIVIAVLFIANLGKFHIGTWIALAFILSVCLLTMCLVAFMVEVRISLRAIHVRKEILD</sequence>
<organism evidence="2 3">
    <name type="scientific">Sphingomonas parapaucimobilis NBRC 15100</name>
    <dbReference type="NCBI Taxonomy" id="1219049"/>
    <lineage>
        <taxon>Bacteria</taxon>
        <taxon>Pseudomonadati</taxon>
        <taxon>Pseudomonadota</taxon>
        <taxon>Alphaproteobacteria</taxon>
        <taxon>Sphingomonadales</taxon>
        <taxon>Sphingomonadaceae</taxon>
        <taxon>Sphingomonas</taxon>
    </lineage>
</organism>
<dbReference type="Pfam" id="PF11026">
    <property type="entry name" value="DUF2721"/>
    <property type="match status" value="1"/>
</dbReference>
<dbReference type="RefSeq" id="WP_042484111.1">
    <property type="nucleotide sequence ID" value="NZ_BBPI01000018.1"/>
</dbReference>
<comment type="caution">
    <text evidence="2">The sequence shown here is derived from an EMBL/GenBank/DDBJ whole genome shotgun (WGS) entry which is preliminary data.</text>
</comment>
<dbReference type="EMBL" id="BBPI01000018">
    <property type="protein sequence ID" value="GAL99991.1"/>
    <property type="molecule type" value="Genomic_DNA"/>
</dbReference>
<dbReference type="eggNOG" id="ENOG5032YAP">
    <property type="taxonomic scope" value="Bacteria"/>
</dbReference>
<keyword evidence="1" id="KW-1133">Transmembrane helix</keyword>
<protein>
    <recommendedName>
        <fullName evidence="4">DUF2721 domain-containing protein</fullName>
    </recommendedName>
</protein>
<name>A0A0A1W467_9SPHN</name>
<feature type="transmembrane region" description="Helical" evidence="1">
    <location>
        <begin position="12"/>
        <end position="34"/>
    </location>
</feature>
<evidence type="ECO:0000256" key="1">
    <source>
        <dbReference type="SAM" id="Phobius"/>
    </source>
</evidence>
<dbReference type="Proteomes" id="UP000032305">
    <property type="component" value="Unassembled WGS sequence"/>
</dbReference>
<evidence type="ECO:0000313" key="2">
    <source>
        <dbReference type="EMBL" id="GAL99991.1"/>
    </source>
</evidence>
<proteinExistence type="predicted"/>
<feature type="transmembrane region" description="Helical" evidence="1">
    <location>
        <begin position="77"/>
        <end position="103"/>
    </location>
</feature>
<feature type="transmembrane region" description="Helical" evidence="1">
    <location>
        <begin position="109"/>
        <end position="133"/>
    </location>
</feature>
<dbReference type="AlphaFoldDB" id="A0A0A1W467"/>
<evidence type="ECO:0000313" key="3">
    <source>
        <dbReference type="Proteomes" id="UP000032305"/>
    </source>
</evidence>
<keyword evidence="1" id="KW-0472">Membrane</keyword>